<dbReference type="InterPro" id="IPR018588">
    <property type="entry name" value="Dihaem_cytochrome-c"/>
</dbReference>
<evidence type="ECO:0000313" key="1">
    <source>
        <dbReference type="EMBL" id="MEP0865858.1"/>
    </source>
</evidence>
<keyword evidence="2" id="KW-1185">Reference proteome</keyword>
<organism evidence="1 2">
    <name type="scientific">Funiculus sociatus GB2-A5</name>
    <dbReference type="NCBI Taxonomy" id="2933946"/>
    <lineage>
        <taxon>Bacteria</taxon>
        <taxon>Bacillati</taxon>
        <taxon>Cyanobacteriota</taxon>
        <taxon>Cyanophyceae</taxon>
        <taxon>Coleofasciculales</taxon>
        <taxon>Coleofasciculaceae</taxon>
        <taxon>Funiculus</taxon>
    </lineage>
</organism>
<sequence length="223" mass="25179">MGRKVRSTQRQQLRKEVAKGGKRKRSLFTLFLLLLVWSLILGWGLAQARDVSSQSSVKSEQRSMKVETLVGSNNLAAFQSDISQAPTNNGQATTDPVSGRLQLGQQLYLDNCATCHLALPPGVLPSETWQNLLQETQQHYGTKLPRIITPTLLLMWDYLRTYSRPQLEKEAVPYRVTESRYLKALHPRVNLPQPTTLSSCLTCHPGAEKYNFRSLTAEWENSP</sequence>
<dbReference type="Pfam" id="PF09626">
    <property type="entry name" value="DHC"/>
    <property type="match status" value="1"/>
</dbReference>
<dbReference type="EMBL" id="JAMPKK010000033">
    <property type="protein sequence ID" value="MEP0865858.1"/>
    <property type="molecule type" value="Genomic_DNA"/>
</dbReference>
<gene>
    <name evidence="1" type="ORF">NDI37_15415</name>
</gene>
<proteinExistence type="predicted"/>
<protein>
    <submittedName>
        <fullName evidence="1">Diheme cytochrome c</fullName>
    </submittedName>
</protein>
<dbReference type="SUPFAM" id="SSF46626">
    <property type="entry name" value="Cytochrome c"/>
    <property type="match status" value="1"/>
</dbReference>
<reference evidence="1 2" key="1">
    <citation type="submission" date="2022-04" db="EMBL/GenBank/DDBJ databases">
        <title>Positive selection, recombination, and allopatry shape intraspecific diversity of widespread and dominant cyanobacteria.</title>
        <authorList>
            <person name="Wei J."/>
            <person name="Shu W."/>
            <person name="Hu C."/>
        </authorList>
    </citation>
    <scope>NUCLEOTIDE SEQUENCE [LARGE SCALE GENOMIC DNA]</scope>
    <source>
        <strain evidence="1 2">GB2-A5</strain>
    </source>
</reference>
<dbReference type="InterPro" id="IPR036909">
    <property type="entry name" value="Cyt_c-like_dom_sf"/>
</dbReference>
<accession>A0ABV0JQZ1</accession>
<comment type="caution">
    <text evidence="1">The sequence shown here is derived from an EMBL/GenBank/DDBJ whole genome shotgun (WGS) entry which is preliminary data.</text>
</comment>
<dbReference type="RefSeq" id="WP_190420851.1">
    <property type="nucleotide sequence ID" value="NZ_JAMPKK010000033.1"/>
</dbReference>
<name>A0ABV0JQZ1_9CYAN</name>
<evidence type="ECO:0000313" key="2">
    <source>
        <dbReference type="Proteomes" id="UP001442494"/>
    </source>
</evidence>
<dbReference type="Proteomes" id="UP001442494">
    <property type="component" value="Unassembled WGS sequence"/>
</dbReference>